<evidence type="ECO:0000313" key="1">
    <source>
        <dbReference type="EMBL" id="MBC5770122.1"/>
    </source>
</evidence>
<evidence type="ECO:0008006" key="3">
    <source>
        <dbReference type="Google" id="ProtNLM"/>
    </source>
</evidence>
<sequence>MSPASTEQFLLEQYTGHPASQLQDLRKALYQSVFGCEHLITDTSAAAEGIRREAAEAGPCSREIEALDGPWSRVQLGVLADGLTPETLSRMFARSAAMSHGDADALQEKLTVLRRLIRSGALPYSPAEADAELDDWRKNGFPVCRHSEEYRAAYRPAYRVLHRTYVRLLPLLAAIDRALAENPRVLLAIEGGAASGKSTLADLLTAIYPDTALFHADDFFLRPEQRTAARYAQPGGNLDRERLESEILIPISRNKAAVYRPFNCRTLSLREPVTVLPGRLNIVEGSYSFHPELARYYDLSVFLDISPETQRSRILKRNGPEWGQQFFDRWVPLEQTYFHETDTQGRCTLALKEEIR</sequence>
<dbReference type="EMBL" id="JACOQI010000005">
    <property type="protein sequence ID" value="MBC5770122.1"/>
    <property type="molecule type" value="Genomic_DNA"/>
</dbReference>
<dbReference type="RefSeq" id="WP_187014411.1">
    <property type="nucleotide sequence ID" value="NZ_JACOQI010000005.1"/>
</dbReference>
<gene>
    <name evidence="1" type="ORF">H8Z83_07250</name>
</gene>
<dbReference type="AlphaFoldDB" id="A0A923SAK9"/>
<accession>A0A923SAK9</accession>
<dbReference type="Gene3D" id="3.40.50.300">
    <property type="entry name" value="P-loop containing nucleotide triphosphate hydrolases"/>
    <property type="match status" value="1"/>
</dbReference>
<protein>
    <recommendedName>
        <fullName evidence="3">Uridine kinase</fullName>
    </recommendedName>
</protein>
<name>A0A923SAK9_9FIRM</name>
<comment type="caution">
    <text evidence="1">The sequence shown here is derived from an EMBL/GenBank/DDBJ whole genome shotgun (WGS) entry which is preliminary data.</text>
</comment>
<proteinExistence type="predicted"/>
<dbReference type="Proteomes" id="UP000620327">
    <property type="component" value="Unassembled WGS sequence"/>
</dbReference>
<reference evidence="1" key="1">
    <citation type="submission" date="2020-08" db="EMBL/GenBank/DDBJ databases">
        <title>Genome public.</title>
        <authorList>
            <person name="Liu C."/>
            <person name="Sun Q."/>
        </authorList>
    </citation>
    <scope>NUCLEOTIDE SEQUENCE</scope>
    <source>
        <strain evidence="1">BX15</strain>
    </source>
</reference>
<organism evidence="1 2">
    <name type="scientific">Dysosmobacter segnis</name>
    <dbReference type="NCBI Taxonomy" id="2763042"/>
    <lineage>
        <taxon>Bacteria</taxon>
        <taxon>Bacillati</taxon>
        <taxon>Bacillota</taxon>
        <taxon>Clostridia</taxon>
        <taxon>Eubacteriales</taxon>
        <taxon>Oscillospiraceae</taxon>
        <taxon>Dysosmobacter</taxon>
    </lineage>
</organism>
<evidence type="ECO:0000313" key="2">
    <source>
        <dbReference type="Proteomes" id="UP000620327"/>
    </source>
</evidence>
<keyword evidence="2" id="KW-1185">Reference proteome</keyword>
<dbReference type="InterPro" id="IPR027417">
    <property type="entry name" value="P-loop_NTPase"/>
</dbReference>
<dbReference type="SUPFAM" id="SSF52540">
    <property type="entry name" value="P-loop containing nucleoside triphosphate hydrolases"/>
    <property type="match status" value="1"/>
</dbReference>